<reference evidence="1" key="1">
    <citation type="submission" date="2013-11" db="EMBL/GenBank/DDBJ databases">
        <authorList>
            <person name="Aslett M."/>
        </authorList>
    </citation>
    <scope>NUCLEOTIDE SEQUENCE [LARGE SCALE GENOMIC DNA]</scope>
    <source>
        <strain evidence="1">Edinburgh</strain>
    </source>
</reference>
<dbReference type="WBParaSite" id="TMUE_2000007380.1">
    <property type="protein sequence ID" value="TMUE_2000007380.1"/>
    <property type="gene ID" value="WBGene00299868"/>
</dbReference>
<sequence>MRYLGATKHVKLRLSSAGELELRCYVDADWAGDRVDRKSTTGFVFQLGSSVVAWTSRKQSTVALSSTEAEYMAASCACRELLWLRVLLEDLGIPANGPTMIFKDNQACIKMADSNWSGARTKHIDVCYHHLRDLREQNVITLQYCPSNNMLADILTKPLCKEKFLRLSLLLGLEG</sequence>
<dbReference type="Proteomes" id="UP000046395">
    <property type="component" value="Unassembled WGS sequence"/>
</dbReference>
<dbReference type="STRING" id="70415.A0A5S6QJM5"/>
<protein>
    <submittedName>
        <fullName evidence="2">Reverse transcriptase Ty1/copia-type domain-containing protein</fullName>
    </submittedName>
</protein>
<evidence type="ECO:0000313" key="1">
    <source>
        <dbReference type="Proteomes" id="UP000046395"/>
    </source>
</evidence>
<dbReference type="InterPro" id="IPR036397">
    <property type="entry name" value="RNaseH_sf"/>
</dbReference>
<dbReference type="GO" id="GO:0003676">
    <property type="term" value="F:nucleic acid binding"/>
    <property type="evidence" value="ECO:0007669"/>
    <property type="project" value="InterPro"/>
</dbReference>
<evidence type="ECO:0000313" key="2">
    <source>
        <dbReference type="WBParaSite" id="TMUE_2000007380.1"/>
    </source>
</evidence>
<organism evidence="1 2">
    <name type="scientific">Trichuris muris</name>
    <name type="common">Mouse whipworm</name>
    <dbReference type="NCBI Taxonomy" id="70415"/>
    <lineage>
        <taxon>Eukaryota</taxon>
        <taxon>Metazoa</taxon>
        <taxon>Ecdysozoa</taxon>
        <taxon>Nematoda</taxon>
        <taxon>Enoplea</taxon>
        <taxon>Dorylaimia</taxon>
        <taxon>Trichinellida</taxon>
        <taxon>Trichuridae</taxon>
        <taxon>Trichuris</taxon>
    </lineage>
</organism>
<dbReference type="Gene3D" id="3.30.420.10">
    <property type="entry name" value="Ribonuclease H-like superfamily/Ribonuclease H"/>
    <property type="match status" value="1"/>
</dbReference>
<dbReference type="CDD" id="cd09272">
    <property type="entry name" value="RNase_HI_RT_Ty1"/>
    <property type="match status" value="1"/>
</dbReference>
<reference evidence="1" key="2">
    <citation type="submission" date="2014-03" db="EMBL/GenBank/DDBJ databases">
        <title>The whipworm genome and dual-species transcriptomics of an intimate host-pathogen interaction.</title>
        <authorList>
            <person name="Foth B.J."/>
            <person name="Tsai I.J."/>
            <person name="Reid A.J."/>
            <person name="Bancroft A.J."/>
            <person name="Nichol S."/>
            <person name="Tracey A."/>
            <person name="Holroyd N."/>
            <person name="Cotton J.A."/>
            <person name="Stanley E.J."/>
            <person name="Zarowiecki M."/>
            <person name="Liu J.Z."/>
            <person name="Huckvale T."/>
            <person name="Cooper P.J."/>
            <person name="Grencis R.K."/>
            <person name="Berriman M."/>
        </authorList>
    </citation>
    <scope>NUCLEOTIDE SEQUENCE [LARGE SCALE GENOMIC DNA]</scope>
    <source>
        <strain evidence="1">Edinburgh</strain>
    </source>
</reference>
<dbReference type="AlphaFoldDB" id="A0A5S6QJM5"/>
<dbReference type="PANTHER" id="PTHR11439:SF483">
    <property type="entry name" value="PEPTIDE SYNTHASE GLIP-LIKE, PUTATIVE (AFU_ORTHOLOGUE AFUA_3G12920)-RELATED"/>
    <property type="match status" value="1"/>
</dbReference>
<proteinExistence type="predicted"/>
<accession>A0A5S6QJM5</accession>
<reference evidence="2" key="3">
    <citation type="submission" date="2019-12" db="UniProtKB">
        <authorList>
            <consortium name="WormBaseParasite"/>
        </authorList>
    </citation>
    <scope>IDENTIFICATION</scope>
</reference>
<keyword evidence="1" id="KW-1185">Reference proteome</keyword>
<dbReference type="PANTHER" id="PTHR11439">
    <property type="entry name" value="GAG-POL-RELATED RETROTRANSPOSON"/>
    <property type="match status" value="1"/>
</dbReference>
<dbReference type="WBParaSite" id="TMUE_2000007380.2">
    <property type="protein sequence ID" value="TMUE_2000007380.2"/>
    <property type="gene ID" value="WBGene00299868"/>
</dbReference>
<name>A0A5S6QJM5_TRIMR</name>